<keyword evidence="1" id="KW-1133">Transmembrane helix</keyword>
<dbReference type="AlphaFoldDB" id="A0A2G8JFM8"/>
<accession>A0A2G8JFM8</accession>
<dbReference type="OrthoDB" id="6512834at2759"/>
<dbReference type="PANTHER" id="PTHR31025:SF9">
    <property type="entry name" value="SI:DKEY-286J15.1"/>
    <property type="match status" value="1"/>
</dbReference>
<keyword evidence="1" id="KW-0472">Membrane</keyword>
<evidence type="ECO:0000313" key="2">
    <source>
        <dbReference type="EMBL" id="PIK34556.1"/>
    </source>
</evidence>
<dbReference type="EMBL" id="MRZV01002140">
    <property type="protein sequence ID" value="PIK34556.1"/>
    <property type="molecule type" value="Genomic_DNA"/>
</dbReference>
<reference evidence="2 3" key="1">
    <citation type="journal article" date="2017" name="PLoS Biol.">
        <title>The sea cucumber genome provides insights into morphological evolution and visceral regeneration.</title>
        <authorList>
            <person name="Zhang X."/>
            <person name="Sun L."/>
            <person name="Yuan J."/>
            <person name="Sun Y."/>
            <person name="Gao Y."/>
            <person name="Zhang L."/>
            <person name="Li S."/>
            <person name="Dai H."/>
            <person name="Hamel J.F."/>
            <person name="Liu C."/>
            <person name="Yu Y."/>
            <person name="Liu S."/>
            <person name="Lin W."/>
            <person name="Guo K."/>
            <person name="Jin S."/>
            <person name="Xu P."/>
            <person name="Storey K.B."/>
            <person name="Huan P."/>
            <person name="Zhang T."/>
            <person name="Zhou Y."/>
            <person name="Zhang J."/>
            <person name="Lin C."/>
            <person name="Li X."/>
            <person name="Xing L."/>
            <person name="Huo D."/>
            <person name="Sun M."/>
            <person name="Wang L."/>
            <person name="Mercier A."/>
            <person name="Li F."/>
            <person name="Yang H."/>
            <person name="Xiang J."/>
        </authorList>
    </citation>
    <scope>NUCLEOTIDE SEQUENCE [LARGE SCALE GENOMIC DNA]</scope>
    <source>
        <strain evidence="2">Shaxun</strain>
        <tissue evidence="2">Muscle</tissue>
    </source>
</reference>
<feature type="transmembrane region" description="Helical" evidence="1">
    <location>
        <begin position="441"/>
        <end position="463"/>
    </location>
</feature>
<gene>
    <name evidence="2" type="ORF">BSL78_28620</name>
</gene>
<dbReference type="PANTHER" id="PTHR31025">
    <property type="entry name" value="SI:CH211-196P9.1-RELATED"/>
    <property type="match status" value="1"/>
</dbReference>
<evidence type="ECO:0008006" key="4">
    <source>
        <dbReference type="Google" id="ProtNLM"/>
    </source>
</evidence>
<protein>
    <recommendedName>
        <fullName evidence="4">Sterile alpha motif domain-containing protein 3-like</fullName>
    </recommendedName>
</protein>
<evidence type="ECO:0000256" key="1">
    <source>
        <dbReference type="SAM" id="Phobius"/>
    </source>
</evidence>
<keyword evidence="1" id="KW-0812">Transmembrane</keyword>
<keyword evidence="3" id="KW-1185">Reference proteome</keyword>
<organism evidence="2 3">
    <name type="scientific">Stichopus japonicus</name>
    <name type="common">Sea cucumber</name>
    <dbReference type="NCBI Taxonomy" id="307972"/>
    <lineage>
        <taxon>Eukaryota</taxon>
        <taxon>Metazoa</taxon>
        <taxon>Echinodermata</taxon>
        <taxon>Eleutherozoa</taxon>
        <taxon>Echinozoa</taxon>
        <taxon>Holothuroidea</taxon>
        <taxon>Aspidochirotacea</taxon>
        <taxon>Aspidochirotida</taxon>
        <taxon>Stichopodidae</taxon>
        <taxon>Apostichopus</taxon>
    </lineage>
</organism>
<sequence length="498" mass="57394">MYGNENKKIEREGSNTKEQLEVKASEVFQLKEKFKLQCWDRSFEEWRDLEPQEAFPTNTKFLIILLSASQCTSSSNRCPLASDVSPSLLTDPPPNLPTSSASTIFSTRTDSNWDLHFQLPEFSSAIVDKLQTGSPPLKEAERSAMLEAIYNAVKVYTYYPKTMQYERIIQKLFKVYPKLANQPNMSTGDVQSIWKIRLQYKFSNARKREDSSLPVVQSRKRVRPSLHLSQVPAARKTPPQWGMINYLPQRQESEDDKSIESHIQWLRRENTKKKPHYSRVTEAMSATFSDRRQLIVKEGVSVKQVQELYPWLFDEDEIILEFQRIGSSSITDLIRDGFTKYADAIVTTVKNKKSRPNLVDKAIGDILKYKDESTRHEATKYAAVIAVPTLVNEKLENMLSVVDETHEVKLPVIMEMFEGEEEVSSYTVKVDGFKVTESSNFMSAFAVYLATFYIFNLVYPTALKKTLNFYQRMILNIQDGLPVDKTVMRVVEKINMNM</sequence>
<name>A0A2G8JFM8_STIJA</name>
<comment type="caution">
    <text evidence="2">The sequence shown here is derived from an EMBL/GenBank/DDBJ whole genome shotgun (WGS) entry which is preliminary data.</text>
</comment>
<dbReference type="Proteomes" id="UP000230750">
    <property type="component" value="Unassembled WGS sequence"/>
</dbReference>
<proteinExistence type="predicted"/>
<evidence type="ECO:0000313" key="3">
    <source>
        <dbReference type="Proteomes" id="UP000230750"/>
    </source>
</evidence>